<dbReference type="InterPro" id="IPR006533">
    <property type="entry name" value="T6SS_Vgr_RhsGE"/>
</dbReference>
<organism evidence="5 6">
    <name type="scientific">Enterobacter asburiae</name>
    <dbReference type="NCBI Taxonomy" id="61645"/>
    <lineage>
        <taxon>Bacteria</taxon>
        <taxon>Pseudomonadati</taxon>
        <taxon>Pseudomonadota</taxon>
        <taxon>Gammaproteobacteria</taxon>
        <taxon>Enterobacterales</taxon>
        <taxon>Enterobacteriaceae</taxon>
        <taxon>Enterobacter</taxon>
        <taxon>Enterobacter cloacae complex</taxon>
    </lineage>
</organism>
<feature type="domain" description="DUF2345" evidence="3">
    <location>
        <begin position="619"/>
        <end position="766"/>
    </location>
</feature>
<dbReference type="Gene3D" id="3.55.50.10">
    <property type="entry name" value="Baseplate protein-like domains"/>
    <property type="match status" value="1"/>
</dbReference>
<dbReference type="Pfam" id="PF04717">
    <property type="entry name" value="Phage_base_V"/>
    <property type="match status" value="1"/>
</dbReference>
<accession>A0AAW7ZNC2</accession>
<evidence type="ECO:0000259" key="3">
    <source>
        <dbReference type="Pfam" id="PF10106"/>
    </source>
</evidence>
<dbReference type="Proteomes" id="UP001176432">
    <property type="component" value="Unassembled WGS sequence"/>
</dbReference>
<dbReference type="RefSeq" id="WP_045888845.1">
    <property type="nucleotide sequence ID" value="NZ_CP083834.1"/>
</dbReference>
<comment type="caution">
    <text evidence="5">The sequence shown here is derived from an EMBL/GenBank/DDBJ whole genome shotgun (WGS) entry which is preliminary data.</text>
</comment>
<dbReference type="InterPro" id="IPR037026">
    <property type="entry name" value="Vgr_OB-fold_dom_sf"/>
</dbReference>
<comment type="similarity">
    <text evidence="1">Belongs to the VgrG protein family.</text>
</comment>
<dbReference type="InterPro" id="IPR028244">
    <property type="entry name" value="T6SS_Rhs_Vgr_dom"/>
</dbReference>
<dbReference type="Gene3D" id="2.40.50.230">
    <property type="entry name" value="Gp5 N-terminal domain"/>
    <property type="match status" value="1"/>
</dbReference>
<dbReference type="InterPro" id="IPR017847">
    <property type="entry name" value="T6SS_RhsGE_Vgr_subset"/>
</dbReference>
<protein>
    <submittedName>
        <fullName evidence="5">Type VI secretion system tip protein VgrG</fullName>
    </submittedName>
</protein>
<gene>
    <name evidence="5" type="primary">vgrG</name>
    <name evidence="5" type="ORF">Q5934_17150</name>
</gene>
<reference evidence="5" key="1">
    <citation type="submission" date="2023-07" db="EMBL/GenBank/DDBJ databases">
        <title>Isolates cultured from stool samples of acute diarrhea patients.</title>
        <authorList>
            <person name="Jiang S."/>
        </authorList>
    </citation>
    <scope>NUCLEOTIDE SEQUENCE</scope>
    <source>
        <strain evidence="5">L4424</strain>
    </source>
</reference>
<dbReference type="Gene3D" id="4.10.220.110">
    <property type="match status" value="1"/>
</dbReference>
<dbReference type="Gene3D" id="2.30.110.50">
    <property type="match status" value="1"/>
</dbReference>
<dbReference type="EMBL" id="JAUPXB010000001">
    <property type="protein sequence ID" value="MDO7923189.1"/>
    <property type="molecule type" value="Genomic_DNA"/>
</dbReference>
<sequence length="839" mass="92924">MAGQSDTVQQQDTLNRYLLYFPRSKTVSPDVHSFCGEEELSKPYRYTIRFTSPNPNVAVKDVLNQMAEFILRAPDPKAKSTWHNQESWLPVRQINGVITSFSRLKSSADEALYECVLEHELALLDQNYRSAVYMDMTVPELVTKLMKESGHFQGYNIDFDQLSHNYPSREMIIQWKETDLQFIRRLLAEVGIWFRFENHDKVQGETVVIFGDSGRRYVFRNKQLPYVRHSGMTSYEEYVTELEEQYQLIPENVRVRTYNYRDPFSPQADKTITGNDIPDGITSGKQYHYADHFLAAGDFYGQEAETASFYARLRYERLLNKQSVLGVTTSDPELLPGVMFHPTGDIPAGFKPGFLVTTMTLSGSRAEHYRAILKGIPYLNGYSYRPDSLPRPVIAGTVPGRVAAINRDPTYAGVDAQGRYRVKFDFDLDGKRDGFESALMRLGRPYGGDVFGFHFPLLDGTEVAVAFEGGDPDRPYIAHVMHDGSHPDLVTNRNDTRNVIRTAASNKIRLEDRRGQEHIKISTEHGKGQVSVGHLVDAEGKKRGEGVEARTDDWMALRAAKGVLLTTEAQPRAAGKQLDMTAAIEQLEKALSLAMTLQQSAATAGAGNVETDRQNQLSQKLNNLTGAGLLTYAEKGQAHVTPDSLQLSAGKDLIATAGSDASVNVVKKLSLAVGEKLSLFARKLGIQMIAGAGDITTQAQRGEMHLLSQKDFTMASTAGKMNGSAKEGMQFVCGGGGIRISPNGLVTLFSPTGIELKAPNLKYDGPESAQVTVPPFNKGAFKLRYQLHAGDDPEQILANKKFRLTSSAGKVVEGVTDSNGHSSLLDADDLDTYKMELME</sequence>
<dbReference type="NCBIfam" id="TIGR01646">
    <property type="entry name" value="vgr_GE"/>
    <property type="match status" value="1"/>
</dbReference>
<dbReference type="InterPro" id="IPR018769">
    <property type="entry name" value="VgrG2_DUF2345"/>
</dbReference>
<dbReference type="SUPFAM" id="SSF69255">
    <property type="entry name" value="gp5 N-terminal domain-like"/>
    <property type="match status" value="1"/>
</dbReference>
<dbReference type="InterPro" id="IPR006531">
    <property type="entry name" value="Gp5/Vgr_OB"/>
</dbReference>
<dbReference type="AlphaFoldDB" id="A0AAW7ZNC2"/>
<evidence type="ECO:0000259" key="2">
    <source>
        <dbReference type="Pfam" id="PF04717"/>
    </source>
</evidence>
<name>A0AAW7ZNC2_ENTAS</name>
<dbReference type="SUPFAM" id="SSF69279">
    <property type="entry name" value="Phage tail proteins"/>
    <property type="match status" value="2"/>
</dbReference>
<evidence type="ECO:0000313" key="5">
    <source>
        <dbReference type="EMBL" id="MDO7923189.1"/>
    </source>
</evidence>
<dbReference type="NCBIfam" id="TIGR03361">
    <property type="entry name" value="VI_Rhs_Vgr"/>
    <property type="match status" value="1"/>
</dbReference>
<feature type="domain" description="Gp5/Type VI secretion system Vgr protein OB-fold" evidence="2">
    <location>
        <begin position="415"/>
        <end position="478"/>
    </location>
</feature>
<proteinExistence type="inferred from homology"/>
<dbReference type="Pfam" id="PF05954">
    <property type="entry name" value="Phage_GPD"/>
    <property type="match status" value="1"/>
</dbReference>
<evidence type="ECO:0000313" key="6">
    <source>
        <dbReference type="Proteomes" id="UP001176432"/>
    </source>
</evidence>
<evidence type="ECO:0000259" key="4">
    <source>
        <dbReference type="Pfam" id="PF13296"/>
    </source>
</evidence>
<dbReference type="Pfam" id="PF13296">
    <property type="entry name" value="T6SS_Vgr"/>
    <property type="match status" value="1"/>
</dbReference>
<evidence type="ECO:0000256" key="1">
    <source>
        <dbReference type="ARBA" id="ARBA00005558"/>
    </source>
</evidence>
<dbReference type="Pfam" id="PF10106">
    <property type="entry name" value="DUF2345"/>
    <property type="match status" value="1"/>
</dbReference>
<feature type="domain" description="Putative type VI secretion system Rhs element associated Vgr" evidence="4">
    <location>
        <begin position="500"/>
        <end position="601"/>
    </location>
</feature>